<evidence type="ECO:0000259" key="1">
    <source>
        <dbReference type="Pfam" id="PF04480"/>
    </source>
</evidence>
<dbReference type="Proteomes" id="UP000292385">
    <property type="component" value="Unassembled WGS sequence"/>
</dbReference>
<evidence type="ECO:0000313" key="3">
    <source>
        <dbReference type="Proteomes" id="UP000292385"/>
    </source>
</evidence>
<reference evidence="2 3" key="1">
    <citation type="submission" date="2019-02" db="EMBL/GenBank/DDBJ databases">
        <title>Kribbella capetownensis sp. nov. and Kribbella speibonae sp. nov., isolated from soil.</title>
        <authorList>
            <person name="Curtis S.M."/>
            <person name="Norton I."/>
            <person name="Everest G.J."/>
            <person name="Meyers P.R."/>
        </authorList>
    </citation>
    <scope>NUCLEOTIDE SEQUENCE [LARGE SCALE GENOMIC DNA]</scope>
    <source>
        <strain evidence="2 3">SK5</strain>
    </source>
</reference>
<proteinExistence type="predicted"/>
<dbReference type="InterPro" id="IPR011335">
    <property type="entry name" value="Restrct_endonuc-II-like"/>
</dbReference>
<evidence type="ECO:0000313" key="2">
    <source>
        <dbReference type="EMBL" id="TCC20147.1"/>
    </source>
</evidence>
<name>A0ABY2A043_9ACTN</name>
<dbReference type="EMBL" id="SJJY01000007">
    <property type="protein sequence ID" value="TCC20147.1"/>
    <property type="molecule type" value="Genomic_DNA"/>
</dbReference>
<gene>
    <name evidence="2" type="ORF">E0H58_28910</name>
</gene>
<organism evidence="2 3">
    <name type="scientific">Kribbella speibonae</name>
    <dbReference type="NCBI Taxonomy" id="1572660"/>
    <lineage>
        <taxon>Bacteria</taxon>
        <taxon>Bacillati</taxon>
        <taxon>Actinomycetota</taxon>
        <taxon>Actinomycetes</taxon>
        <taxon>Propionibacteriales</taxon>
        <taxon>Kribbellaceae</taxon>
        <taxon>Kribbella</taxon>
    </lineage>
</organism>
<dbReference type="InterPro" id="IPR007569">
    <property type="entry name" value="DUF559"/>
</dbReference>
<protein>
    <submittedName>
        <fullName evidence="2">DUF559 domain-containing protein</fullName>
    </submittedName>
</protein>
<sequence>MLLTVSVVEVLVRLGGWATAADLVRATSRRSVAAAVRRGDVERLTRGIYGLPDLAPDLATAIAYDGVLSHTSAAARWQLPLLTSPAKPHITLPTNRNTRPGPPAVLHWADLPRADRHTRRTSLLRTVLDCARVLPFGEALAVADAGLATGRVNQDELVAAAVAMAGFGRPNALRVAAAATGLAESFLESMLRSLLVAAGVEGFEPQLRIEVGEFRVRVDLGHRSARVVLEAEGYEFHGSAAKFAADCRRYDELVAAGWLVLRFTYQQVIGDPSWVVATVESALRCTEERVVAAA</sequence>
<keyword evidence="3" id="KW-1185">Reference proteome</keyword>
<dbReference type="Gene3D" id="3.40.960.10">
    <property type="entry name" value="VSR Endonuclease"/>
    <property type="match status" value="1"/>
</dbReference>
<feature type="domain" description="DUF559" evidence="1">
    <location>
        <begin position="188"/>
        <end position="283"/>
    </location>
</feature>
<dbReference type="Pfam" id="PF04480">
    <property type="entry name" value="DUF559"/>
    <property type="match status" value="1"/>
</dbReference>
<comment type="caution">
    <text evidence="2">The sequence shown here is derived from an EMBL/GenBank/DDBJ whole genome shotgun (WGS) entry which is preliminary data.</text>
</comment>
<accession>A0ABY2A043</accession>
<dbReference type="SUPFAM" id="SSF52980">
    <property type="entry name" value="Restriction endonuclease-like"/>
    <property type="match status" value="1"/>
</dbReference>